<name>A0A8M1KKB4_CLUHA</name>
<reference evidence="2" key="1">
    <citation type="submission" date="2025-08" db="UniProtKB">
        <authorList>
            <consortium name="RefSeq"/>
        </authorList>
    </citation>
    <scope>IDENTIFICATION</scope>
</reference>
<accession>A0A8M1KKB4</accession>
<dbReference type="RefSeq" id="XP_042564312.1">
    <property type="nucleotide sequence ID" value="XM_042708378.1"/>
</dbReference>
<dbReference type="KEGG" id="char:105893172"/>
<dbReference type="Proteomes" id="UP000515152">
    <property type="component" value="Chromosome 8"/>
</dbReference>
<evidence type="ECO:0000313" key="1">
    <source>
        <dbReference type="Proteomes" id="UP000515152"/>
    </source>
</evidence>
<dbReference type="GeneID" id="105893172"/>
<proteinExistence type="predicted"/>
<evidence type="ECO:0000313" key="2">
    <source>
        <dbReference type="RefSeq" id="XP_042564312.1"/>
    </source>
</evidence>
<sequence length="296" mass="32378">MVLVQFLIELFRFLGGRQRIPRVEDRATSPDNFQDALLLLASVADCASLRDAAQTALSVVLSGPVTVYTYLLEDGSLKCENPEHELQSEGEIKEAVAQQRRAVCNGIPPAELHKDQRPSLAQPLLGHQKVVIAPVMDQGDVIAVLLISCGETSDEKDKDLDLLEKHITAACKRVLNLKANRSLMSPLINTSENHSPAPLHSAGNGDLAQKVLQLCGSLYDLNADTVQHKIIKYLEKETKSVCCFLLVSEDSNQLLCQVIGDKVLQEISLPLVIGPLGKAVEEKRSLTQQDLTTNMV</sequence>
<gene>
    <name evidence="2" type="primary">LOC105893172</name>
</gene>
<dbReference type="AlphaFoldDB" id="A0A8M1KKB4"/>
<protein>
    <submittedName>
        <fullName evidence="2">cGMP-dependent 3',5'-cyclic phosphodiesterase</fullName>
    </submittedName>
</protein>
<organism evidence="1 2">
    <name type="scientific">Clupea harengus</name>
    <name type="common">Atlantic herring</name>
    <dbReference type="NCBI Taxonomy" id="7950"/>
    <lineage>
        <taxon>Eukaryota</taxon>
        <taxon>Metazoa</taxon>
        <taxon>Chordata</taxon>
        <taxon>Craniata</taxon>
        <taxon>Vertebrata</taxon>
        <taxon>Euteleostomi</taxon>
        <taxon>Actinopterygii</taxon>
        <taxon>Neopterygii</taxon>
        <taxon>Teleostei</taxon>
        <taxon>Clupei</taxon>
        <taxon>Clupeiformes</taxon>
        <taxon>Clupeoidei</taxon>
        <taxon>Clupeidae</taxon>
        <taxon>Clupea</taxon>
    </lineage>
</organism>
<keyword evidence="1" id="KW-1185">Reference proteome</keyword>
<dbReference type="OrthoDB" id="8939204at2759"/>